<comment type="function">
    <text evidence="9">Condenses 4-methyl-5-(beta-hydroxyethyl)thiazole monophosphate (THZ-P) and 2-methyl-4-amino-5-hydroxymethyl pyrimidine pyrophosphate (HMP-PP) to form thiamine monophosphate (TMP).</text>
</comment>
<feature type="binding site" evidence="9">
    <location>
        <position position="140"/>
    </location>
    <ligand>
        <name>4-amino-2-methyl-5-(diphosphooxymethyl)pyrimidine</name>
        <dbReference type="ChEBI" id="CHEBI:57841"/>
    </ligand>
</feature>
<dbReference type="InterPro" id="IPR013785">
    <property type="entry name" value="Aldolase_TIM"/>
</dbReference>
<evidence type="ECO:0000256" key="1">
    <source>
        <dbReference type="ARBA" id="ARBA00005165"/>
    </source>
</evidence>
<evidence type="ECO:0000256" key="9">
    <source>
        <dbReference type="HAMAP-Rule" id="MF_00097"/>
    </source>
</evidence>
<feature type="binding site" evidence="9">
    <location>
        <position position="169"/>
    </location>
    <ligand>
        <name>2-[(2R,5Z)-2-carboxy-4-methylthiazol-5(2H)-ylidene]ethyl phosphate</name>
        <dbReference type="ChEBI" id="CHEBI:62899"/>
    </ligand>
</feature>
<dbReference type="Proteomes" id="UP000339690">
    <property type="component" value="Chromosome"/>
</dbReference>
<dbReference type="GO" id="GO:0009228">
    <property type="term" value="P:thiamine biosynthetic process"/>
    <property type="evidence" value="ECO:0007669"/>
    <property type="project" value="UniProtKB-KW"/>
</dbReference>
<feature type="binding site" evidence="9">
    <location>
        <position position="111"/>
    </location>
    <ligand>
        <name>4-amino-2-methyl-5-(diphosphooxymethyl)pyrimidine</name>
        <dbReference type="ChEBI" id="CHEBI:57841"/>
    </ligand>
</feature>
<comment type="pathway">
    <text evidence="1 9 11">Cofactor biosynthesis; thiamine diphosphate biosynthesis; thiamine phosphate from 4-amino-2-methyl-5-diphosphomethylpyrimidine and 4-methyl-5-(2-phosphoethyl)-thiazole: step 1/1.</text>
</comment>
<comment type="catalytic activity">
    <reaction evidence="8 9 10">
        <text>2-[(2R,5Z)-2-carboxy-4-methylthiazol-5(2H)-ylidene]ethyl phosphate + 4-amino-2-methyl-5-(diphosphooxymethyl)pyrimidine + 2 H(+) = thiamine phosphate + CO2 + diphosphate</text>
        <dbReference type="Rhea" id="RHEA:47844"/>
        <dbReference type="ChEBI" id="CHEBI:15378"/>
        <dbReference type="ChEBI" id="CHEBI:16526"/>
        <dbReference type="ChEBI" id="CHEBI:33019"/>
        <dbReference type="ChEBI" id="CHEBI:37575"/>
        <dbReference type="ChEBI" id="CHEBI:57841"/>
        <dbReference type="ChEBI" id="CHEBI:62899"/>
        <dbReference type="EC" id="2.5.1.3"/>
    </reaction>
</comment>
<keyword evidence="2 9" id="KW-0808">Transferase</keyword>
<evidence type="ECO:0000256" key="4">
    <source>
        <dbReference type="ARBA" id="ARBA00022842"/>
    </source>
</evidence>
<dbReference type="Gene3D" id="3.20.20.70">
    <property type="entry name" value="Aldolase class I"/>
    <property type="match status" value="1"/>
</dbReference>
<dbReference type="InterPro" id="IPR034291">
    <property type="entry name" value="TMP_synthase"/>
</dbReference>
<dbReference type="GO" id="GO:0000287">
    <property type="term" value="F:magnesium ion binding"/>
    <property type="evidence" value="ECO:0007669"/>
    <property type="project" value="UniProtKB-UniRule"/>
</dbReference>
<evidence type="ECO:0000256" key="8">
    <source>
        <dbReference type="ARBA" id="ARBA00047883"/>
    </source>
</evidence>
<evidence type="ECO:0000313" key="13">
    <source>
        <dbReference type="EMBL" id="QGH33071.1"/>
    </source>
</evidence>
<comment type="cofactor">
    <cofactor evidence="9">
        <name>Mg(2+)</name>
        <dbReference type="ChEBI" id="CHEBI:18420"/>
    </cofactor>
    <text evidence="9">Binds 1 Mg(2+) ion per subunit.</text>
</comment>
<dbReference type="GO" id="GO:0009229">
    <property type="term" value="P:thiamine diphosphate biosynthetic process"/>
    <property type="evidence" value="ECO:0007669"/>
    <property type="project" value="UniProtKB-UniRule"/>
</dbReference>
<keyword evidence="4 9" id="KW-0460">Magnesium</keyword>
<protein>
    <recommendedName>
        <fullName evidence="9">Thiamine-phosphate synthase</fullName>
        <shortName evidence="9">TP synthase</shortName>
        <shortName evidence="9">TPS</shortName>
        <ecNumber evidence="9">2.5.1.3</ecNumber>
    </recommendedName>
    <alternativeName>
        <fullName evidence="9">Thiamine-phosphate pyrophosphorylase</fullName>
        <shortName evidence="9">TMP pyrophosphorylase</shortName>
        <shortName evidence="9">TMP-PPase</shortName>
    </alternativeName>
</protein>
<keyword evidence="5 9" id="KW-0784">Thiamine biosynthesis</keyword>
<comment type="catalytic activity">
    <reaction evidence="6 9 10">
        <text>4-methyl-5-(2-phosphooxyethyl)-thiazole + 4-amino-2-methyl-5-(diphosphooxymethyl)pyrimidine + H(+) = thiamine phosphate + diphosphate</text>
        <dbReference type="Rhea" id="RHEA:22328"/>
        <dbReference type="ChEBI" id="CHEBI:15378"/>
        <dbReference type="ChEBI" id="CHEBI:33019"/>
        <dbReference type="ChEBI" id="CHEBI:37575"/>
        <dbReference type="ChEBI" id="CHEBI:57841"/>
        <dbReference type="ChEBI" id="CHEBI:58296"/>
        <dbReference type="EC" id="2.5.1.3"/>
    </reaction>
</comment>
<evidence type="ECO:0000256" key="10">
    <source>
        <dbReference type="RuleBase" id="RU003826"/>
    </source>
</evidence>
<keyword evidence="14" id="KW-1185">Reference proteome</keyword>
<comment type="catalytic activity">
    <reaction evidence="7 9 10">
        <text>2-(2-carboxy-4-methylthiazol-5-yl)ethyl phosphate + 4-amino-2-methyl-5-(diphosphooxymethyl)pyrimidine + 2 H(+) = thiamine phosphate + CO2 + diphosphate</text>
        <dbReference type="Rhea" id="RHEA:47848"/>
        <dbReference type="ChEBI" id="CHEBI:15378"/>
        <dbReference type="ChEBI" id="CHEBI:16526"/>
        <dbReference type="ChEBI" id="CHEBI:33019"/>
        <dbReference type="ChEBI" id="CHEBI:37575"/>
        <dbReference type="ChEBI" id="CHEBI:57841"/>
        <dbReference type="ChEBI" id="CHEBI:62890"/>
        <dbReference type="EC" id="2.5.1.3"/>
    </reaction>
</comment>
<keyword evidence="3 9" id="KW-0479">Metal-binding</keyword>
<dbReference type="RefSeq" id="WP_153790195.1">
    <property type="nucleotide sequence ID" value="NZ_CP045915.1"/>
</dbReference>
<dbReference type="HAMAP" id="MF_00097">
    <property type="entry name" value="TMP_synthase"/>
    <property type="match status" value="1"/>
</dbReference>
<evidence type="ECO:0000256" key="5">
    <source>
        <dbReference type="ARBA" id="ARBA00022977"/>
    </source>
</evidence>
<dbReference type="InterPro" id="IPR022998">
    <property type="entry name" value="ThiamineP_synth_TenI"/>
</dbReference>
<organism evidence="13 14">
    <name type="scientific">Gracilibacillus salitolerans</name>
    <dbReference type="NCBI Taxonomy" id="2663022"/>
    <lineage>
        <taxon>Bacteria</taxon>
        <taxon>Bacillati</taxon>
        <taxon>Bacillota</taxon>
        <taxon>Bacilli</taxon>
        <taxon>Bacillales</taxon>
        <taxon>Bacillaceae</taxon>
        <taxon>Gracilibacillus</taxon>
    </lineage>
</organism>
<dbReference type="NCBIfam" id="TIGR00693">
    <property type="entry name" value="thiE"/>
    <property type="match status" value="1"/>
</dbReference>
<evidence type="ECO:0000259" key="12">
    <source>
        <dbReference type="Pfam" id="PF02581"/>
    </source>
</evidence>
<dbReference type="SUPFAM" id="SSF51391">
    <property type="entry name" value="Thiamin phosphate synthase"/>
    <property type="match status" value="1"/>
</dbReference>
<feature type="binding site" evidence="9">
    <location>
        <position position="72"/>
    </location>
    <ligand>
        <name>4-amino-2-methyl-5-(diphosphooxymethyl)pyrimidine</name>
        <dbReference type="ChEBI" id="CHEBI:57841"/>
    </ligand>
</feature>
<evidence type="ECO:0000256" key="3">
    <source>
        <dbReference type="ARBA" id="ARBA00022723"/>
    </source>
</evidence>
<reference evidence="13 14" key="1">
    <citation type="submission" date="2019-11" db="EMBL/GenBank/DDBJ databases">
        <title>Gracilibacillus salitolerans sp. nov., a moderate halophile isolated from a saline soil in northwest China.</title>
        <authorList>
            <person name="Gan L."/>
        </authorList>
    </citation>
    <scope>NUCLEOTIDE SEQUENCE [LARGE SCALE GENOMIC DNA]</scope>
    <source>
        <strain evidence="13 14">SCU50</strain>
    </source>
</reference>
<evidence type="ECO:0000313" key="14">
    <source>
        <dbReference type="Proteomes" id="UP000339690"/>
    </source>
</evidence>
<dbReference type="GO" id="GO:0004789">
    <property type="term" value="F:thiamine-phosphate diphosphorylase activity"/>
    <property type="evidence" value="ECO:0007669"/>
    <property type="project" value="UniProtKB-UniRule"/>
</dbReference>
<feature type="binding site" evidence="9">
    <location>
        <position position="92"/>
    </location>
    <ligand>
        <name>Mg(2+)</name>
        <dbReference type="ChEBI" id="CHEBI:18420"/>
    </ligand>
</feature>
<evidence type="ECO:0000256" key="11">
    <source>
        <dbReference type="RuleBase" id="RU004253"/>
    </source>
</evidence>
<name>A0A5Q2TG10_9BACI</name>
<evidence type="ECO:0000256" key="6">
    <source>
        <dbReference type="ARBA" id="ARBA00047334"/>
    </source>
</evidence>
<dbReference type="KEGG" id="grc:GI584_02940"/>
<dbReference type="EMBL" id="CP045915">
    <property type="protein sequence ID" value="QGH33071.1"/>
    <property type="molecule type" value="Genomic_DNA"/>
</dbReference>
<feature type="binding site" evidence="9">
    <location>
        <begin position="189"/>
        <end position="190"/>
    </location>
    <ligand>
        <name>2-[(2R,5Z)-2-carboxy-4-methylthiazol-5(2H)-ylidene]ethyl phosphate</name>
        <dbReference type="ChEBI" id="CHEBI:62899"/>
    </ligand>
</feature>
<dbReference type="PANTHER" id="PTHR20857">
    <property type="entry name" value="THIAMINE-PHOSPHATE PYROPHOSPHORYLASE"/>
    <property type="match status" value="1"/>
</dbReference>
<accession>A0A5Q2TG10</accession>
<feature type="binding site" evidence="9">
    <location>
        <begin position="137"/>
        <end position="139"/>
    </location>
    <ligand>
        <name>2-[(2R,5Z)-2-carboxy-4-methylthiazol-5(2H)-ylidene]ethyl phosphate</name>
        <dbReference type="ChEBI" id="CHEBI:62899"/>
    </ligand>
</feature>
<feature type="binding site" evidence="9">
    <location>
        <begin position="37"/>
        <end position="41"/>
    </location>
    <ligand>
        <name>4-amino-2-methyl-5-(diphosphooxymethyl)pyrimidine</name>
        <dbReference type="ChEBI" id="CHEBI:57841"/>
    </ligand>
</feature>
<evidence type="ECO:0000256" key="7">
    <source>
        <dbReference type="ARBA" id="ARBA00047851"/>
    </source>
</evidence>
<comment type="similarity">
    <text evidence="9 10">Belongs to the thiamine-phosphate synthase family.</text>
</comment>
<dbReference type="InterPro" id="IPR036206">
    <property type="entry name" value="ThiamineP_synth_sf"/>
</dbReference>
<dbReference type="FunFam" id="3.20.20.70:FF:000096">
    <property type="entry name" value="Thiamine-phosphate synthase"/>
    <property type="match status" value="1"/>
</dbReference>
<dbReference type="GO" id="GO:0005737">
    <property type="term" value="C:cytoplasm"/>
    <property type="evidence" value="ECO:0007669"/>
    <property type="project" value="TreeGrafter"/>
</dbReference>
<feature type="domain" description="Thiamine phosphate synthase/TenI" evidence="12">
    <location>
        <begin position="8"/>
        <end position="192"/>
    </location>
</feature>
<feature type="binding site" evidence="9">
    <location>
        <position position="73"/>
    </location>
    <ligand>
        <name>Mg(2+)</name>
        <dbReference type="ChEBI" id="CHEBI:18420"/>
    </ligand>
</feature>
<proteinExistence type="inferred from homology"/>
<dbReference type="CDD" id="cd00564">
    <property type="entry name" value="TMP_TenI"/>
    <property type="match status" value="1"/>
</dbReference>
<evidence type="ECO:0000256" key="2">
    <source>
        <dbReference type="ARBA" id="ARBA00022679"/>
    </source>
</evidence>
<dbReference type="Pfam" id="PF02581">
    <property type="entry name" value="TMP-TENI"/>
    <property type="match status" value="1"/>
</dbReference>
<gene>
    <name evidence="9" type="primary">thiE</name>
    <name evidence="13" type="ORF">GI584_02940</name>
</gene>
<sequence length="216" mass="23466">MKRDLLQVYFILGSNNTEEDPLYVLEEALKGGITLFQFREKGRGALEGVAKKQLAIQMKELCHQYRVPFLVNDDVPLALGVEADGVHVGQDDMSIHEVRKMVPSNWLVGVSSTNAEEAIQAKKDGADYIGVGPINSTNTKTDAKQPIGAEGLQEIRERVGDLPIVAIGGIRLGHVIRLVQSGADGVSVISAISQSVNPRTTAGAFLKHANYYSREQ</sequence>
<dbReference type="EC" id="2.5.1.3" evidence="9"/>
<dbReference type="PANTHER" id="PTHR20857:SF15">
    <property type="entry name" value="THIAMINE-PHOSPHATE SYNTHASE"/>
    <property type="match status" value="1"/>
</dbReference>
<dbReference type="UniPathway" id="UPA00060">
    <property type="reaction ID" value="UER00141"/>
</dbReference>
<dbReference type="AlphaFoldDB" id="A0A5Q2TG10"/>